<gene>
    <name evidence="1" type="ORF">L3Q82_004613</name>
</gene>
<dbReference type="EMBL" id="CM041551">
    <property type="protein sequence ID" value="KAI3354798.1"/>
    <property type="molecule type" value="Genomic_DNA"/>
</dbReference>
<proteinExistence type="predicted"/>
<dbReference type="Proteomes" id="UP000831701">
    <property type="component" value="Chromosome 21"/>
</dbReference>
<organism evidence="1 2">
    <name type="scientific">Scortum barcoo</name>
    <name type="common">barcoo grunter</name>
    <dbReference type="NCBI Taxonomy" id="214431"/>
    <lineage>
        <taxon>Eukaryota</taxon>
        <taxon>Metazoa</taxon>
        <taxon>Chordata</taxon>
        <taxon>Craniata</taxon>
        <taxon>Vertebrata</taxon>
        <taxon>Euteleostomi</taxon>
        <taxon>Actinopterygii</taxon>
        <taxon>Neopterygii</taxon>
        <taxon>Teleostei</taxon>
        <taxon>Neoteleostei</taxon>
        <taxon>Acanthomorphata</taxon>
        <taxon>Eupercaria</taxon>
        <taxon>Centrarchiformes</taxon>
        <taxon>Terapontoidei</taxon>
        <taxon>Terapontidae</taxon>
        <taxon>Scortum</taxon>
    </lineage>
</organism>
<evidence type="ECO:0000313" key="2">
    <source>
        <dbReference type="Proteomes" id="UP000831701"/>
    </source>
</evidence>
<name>A0ACB8VGT8_9TELE</name>
<accession>A0ACB8VGT8</accession>
<protein>
    <submittedName>
        <fullName evidence="1">Uncharacterized protein</fullName>
    </submittedName>
</protein>
<reference evidence="1" key="1">
    <citation type="submission" date="2022-04" db="EMBL/GenBank/DDBJ databases">
        <title>Jade perch genome.</title>
        <authorList>
            <person name="Chao B."/>
        </authorList>
    </citation>
    <scope>NUCLEOTIDE SEQUENCE</scope>
    <source>
        <strain evidence="1">CB-2022</strain>
    </source>
</reference>
<comment type="caution">
    <text evidence="1">The sequence shown here is derived from an EMBL/GenBank/DDBJ whole genome shotgun (WGS) entry which is preliminary data.</text>
</comment>
<keyword evidence="2" id="KW-1185">Reference proteome</keyword>
<sequence length="1135" mass="127699">MTIPSKTPLSEEWGACVMSSLVLHQLPSEILIKILSYLDASALFSISHVNKLFYQLANDNTLWSKIYISELGKNKKRKPKCMDELLLKMVTVEVQDRAAGYWKWMHFKAVAARDMSKWERHLGLISCHTGLPSQTEQVLRNLHVTWELTVSDKSGREGTHELSWSEFCETSVTLCWSGGGCLPSYGQISTLQLHGVRRIALNCPGLKKPGSRSLMAKFDMQTVTESMQVIGCDRLVELKLLQPGIIIGVWRDQYSVAFVIFTLHFHRLVERSIHGSPVCPYVEPTVRPPFDDIDPEYGLHGYQLHIVLHNTVCEIMSGSFSQLFCRRTQICDGLIQLSAISRTDLSQHTPLTGNIILPWRCEALQGAVENCCIMSLTLLDEFKKPFWCVSSAVSMKLEKTPVCYDYDGEHFLIHYLDSDGQNTLCHGFPPKSLEIFVCNEFLLQVKNNSGVKPAGQCGTWVKEPEGGLFTSPNYPNKYPPDTECVYILEAPPRQCIDLHFEENYSIESSWECKFDNIEVRDGPFGFSPILGRYCGQHSPPDIRSSGRYLWIKFVTDGELEAVGFSASYNFTADPDFADLGVPPPLPSCQYDLVGPEGIVESHQITRDGKAGAAEAVDCKWYIRAPPHSKIYLRFLDYEMANSNECKRNFVAVYDGGSSVEDLKSKFCSTVANDIMLVSTLGVIRMWADEASRKSRFRILFTTYQEPPCDADAFFCHSNMCINNTLVCNGMQNCVYPWDENQCKEKRKANILDNLNNTNGTIIGVTCCIVLILLIVSVIVQIKQPRKKYILRREDFDPTMFQEVFEPPHYELCTLRSATTAAAASADLVDLAEDFENYHALRRASSRCVHDHHCGSASNPGSAHISQLSLSGRGSRGNLSARDAGAATLLTDLPQPPMAVRPLLPATGNRRSILVMKHSYSQEAADNGCDLDDDLEEVPTTSHRLSRHEKAVQRTKKDYTCLLKKAGICLHLIKYQSVSYYLSNTSHPQYLTVKDAGRDFTYLIVVLIGLGVTGGLLYVVFQELFSSSSPNKIYGKAFSKVKLHPEVIGAFGEPLKCYGETTRRGRRQQVSHMEYLKDGLKHMRLTFYIEGSEPGLKGTVHSESKENPETGKYEFRYIFVDVDTYPRRTIIVEDNR</sequence>
<evidence type="ECO:0000313" key="1">
    <source>
        <dbReference type="EMBL" id="KAI3354798.1"/>
    </source>
</evidence>